<proteinExistence type="predicted"/>
<dbReference type="Proteomes" id="UP001155483">
    <property type="component" value="Unassembled WGS sequence"/>
</dbReference>
<evidence type="ECO:0000313" key="2">
    <source>
        <dbReference type="Proteomes" id="UP001155483"/>
    </source>
</evidence>
<accession>A0A9X2XMY6</accession>
<dbReference type="PROSITE" id="PS51257">
    <property type="entry name" value="PROKAR_LIPOPROTEIN"/>
    <property type="match status" value="1"/>
</dbReference>
<keyword evidence="2" id="KW-1185">Reference proteome</keyword>
<comment type="caution">
    <text evidence="1">The sequence shown here is derived from an EMBL/GenBank/DDBJ whole genome shotgun (WGS) entry which is preliminary data.</text>
</comment>
<reference evidence="1" key="2">
    <citation type="submission" date="2023-04" db="EMBL/GenBank/DDBJ databases">
        <title>Paracnuella aquatica gen. nov., sp. nov., a member of the family Chitinophagaceae isolated from a hot spring.</title>
        <authorList>
            <person name="Wang C."/>
        </authorList>
    </citation>
    <scope>NUCLEOTIDE SEQUENCE</scope>
    <source>
        <strain evidence="1">LB-8</strain>
    </source>
</reference>
<gene>
    <name evidence="1" type="ORF">OCK74_03030</name>
</gene>
<dbReference type="AlphaFoldDB" id="A0A9X2XMY6"/>
<reference evidence="1" key="1">
    <citation type="submission" date="2022-09" db="EMBL/GenBank/DDBJ databases">
        <authorList>
            <person name="Yuan C."/>
            <person name="Ke Z."/>
        </authorList>
    </citation>
    <scope>NUCLEOTIDE SEQUENCE</scope>
    <source>
        <strain evidence="1">LB-8</strain>
    </source>
</reference>
<organism evidence="1 2">
    <name type="scientific">Paraflavisolibacter caeni</name>
    <dbReference type="NCBI Taxonomy" id="2982496"/>
    <lineage>
        <taxon>Bacteria</taxon>
        <taxon>Pseudomonadati</taxon>
        <taxon>Bacteroidota</taxon>
        <taxon>Chitinophagia</taxon>
        <taxon>Chitinophagales</taxon>
        <taxon>Chitinophagaceae</taxon>
        <taxon>Paraflavisolibacter</taxon>
    </lineage>
</organism>
<dbReference type="RefSeq" id="WP_279295512.1">
    <property type="nucleotide sequence ID" value="NZ_JAOTIF010000001.1"/>
</dbReference>
<name>A0A9X2XMY6_9BACT</name>
<sequence>MKGFCFVMAGLILASCTDDDVVKINRNEPGIYAHYDIRAEEGSEMATCVVRLFGNQTMKNALTLEEPSKIELDGHAMKLDSSRYLGPYYELQNPVSEFEGQHALTFTSTDNKKHKEDFEFHSMSLLTDFSGPVSKAGDLVLLLEGLLPEDVVRVVVMDTAFKSNGINQLEAVKNGKLIIKKSSLQTLKSGPVVLEISRESESELRSGIQGTLSITYSLRRDLVLKD</sequence>
<protein>
    <submittedName>
        <fullName evidence="1">Uncharacterized protein</fullName>
    </submittedName>
</protein>
<evidence type="ECO:0000313" key="1">
    <source>
        <dbReference type="EMBL" id="MCU7548068.1"/>
    </source>
</evidence>
<dbReference type="EMBL" id="JAOTIF010000001">
    <property type="protein sequence ID" value="MCU7548068.1"/>
    <property type="molecule type" value="Genomic_DNA"/>
</dbReference>